<keyword evidence="1" id="KW-0732">Signal</keyword>
<dbReference type="AlphaFoldDB" id="A0A088D9Q2"/>
<organism evidence="2">
    <name type="scientific">Mesobuthus eupeus</name>
    <name type="common">Lesser Asian scorpion</name>
    <name type="synonym">Buthus eupeus</name>
    <dbReference type="NCBI Taxonomy" id="34648"/>
    <lineage>
        <taxon>Eukaryota</taxon>
        <taxon>Metazoa</taxon>
        <taxon>Ecdysozoa</taxon>
        <taxon>Arthropoda</taxon>
        <taxon>Chelicerata</taxon>
        <taxon>Arachnida</taxon>
        <taxon>Scorpiones</taxon>
        <taxon>Buthida</taxon>
        <taxon>Buthoidea</taxon>
        <taxon>Buthidae</taxon>
        <taxon>Mesobuthus</taxon>
    </lineage>
</organism>
<reference evidence="2" key="1">
    <citation type="submission" date="2013-09" db="EMBL/GenBank/DDBJ databases">
        <title>Variability of potassium channel blockers in Mesobuthus eupeus.</title>
        <authorList>
            <person name="Kuzmenkov A.I."/>
            <person name="Vassilevski A.A."/>
            <person name="Grishin E.V."/>
        </authorList>
    </citation>
    <scope>NUCLEOTIDE SEQUENCE</scope>
</reference>
<feature type="chain" id="PRO_5001836584" evidence="1">
    <location>
        <begin position="23"/>
        <end position="62"/>
    </location>
</feature>
<protein>
    <submittedName>
        <fullName evidence="2">Potassium channel blocker pMeKTx18-3</fullName>
    </submittedName>
</protein>
<dbReference type="EMBL" id="KF612497">
    <property type="protein sequence ID" value="AIL48755.1"/>
    <property type="molecule type" value="mRNA"/>
</dbReference>
<dbReference type="GO" id="GO:0034220">
    <property type="term" value="P:monoatomic ion transmembrane transport"/>
    <property type="evidence" value="ECO:0007669"/>
    <property type="project" value="UniProtKB-KW"/>
</dbReference>
<sequence length="62" mass="7228">MQKLFIVLVLFCILRFDGGVDGNIMAFCDRDDCQKTCELVDMNGICVIETEHDLFYHICRCY</sequence>
<accession>A0A088D9Q2</accession>
<evidence type="ECO:0000313" key="2">
    <source>
        <dbReference type="EMBL" id="AIL48755.1"/>
    </source>
</evidence>
<name>A0A088D9Q2_MESEU</name>
<feature type="signal peptide" evidence="1">
    <location>
        <begin position="1"/>
        <end position="22"/>
    </location>
</feature>
<evidence type="ECO:0000256" key="1">
    <source>
        <dbReference type="SAM" id="SignalP"/>
    </source>
</evidence>
<keyword evidence="2" id="KW-0407">Ion channel</keyword>
<keyword evidence="2" id="KW-0813">Transport</keyword>
<proteinExistence type="evidence at transcript level"/>
<keyword evidence="2" id="KW-0406">Ion transport</keyword>